<feature type="transmembrane region" description="Helical" evidence="7">
    <location>
        <begin position="234"/>
        <end position="259"/>
    </location>
</feature>
<comment type="subcellular location">
    <subcellularLocation>
        <location evidence="1 7">Cell membrane</location>
        <topology evidence="1 7">Multi-pass membrane protein</topology>
    </subcellularLocation>
</comment>
<gene>
    <name evidence="10" type="ORF">AN215_13020</name>
</gene>
<keyword evidence="11" id="KW-1185">Reference proteome</keyword>
<dbReference type="InterPro" id="IPR035906">
    <property type="entry name" value="MetI-like_sf"/>
</dbReference>
<dbReference type="InterPro" id="IPR051393">
    <property type="entry name" value="ABC_transporter_permease"/>
</dbReference>
<dbReference type="PROSITE" id="PS50928">
    <property type="entry name" value="ABC_TM1"/>
    <property type="match status" value="1"/>
</dbReference>
<organism evidence="10 11">
    <name type="scientific">Streptomyces abyssalis</name>
    <dbReference type="NCBI Taxonomy" id="933944"/>
    <lineage>
        <taxon>Bacteria</taxon>
        <taxon>Bacillati</taxon>
        <taxon>Actinomycetota</taxon>
        <taxon>Actinomycetes</taxon>
        <taxon>Kitasatosporales</taxon>
        <taxon>Streptomycetaceae</taxon>
        <taxon>Streptomyces</taxon>
    </lineage>
</organism>
<sequence length="328" mass="35805">MAVFPSTAAAEQAERRTGAGGRGGSGARSGAGAGPGTTGRGSQRIAYLFIAPIAVGFLVFYIWPLLETFWFSFTSFGAFGGNSWVGGENYGRVVQDVTVGKALGNTLLYMVMGLMTLPVAIVLADLMNRRGLRGVPVYRALYFVPFVTLPAAVGLVWNWLYNGDFGMVNEALSWIGVDGRYWVSDPSTAVYAIGLVMIWSHVGYYLIIFTAGIKAIPQEVYEAAEIDGAGPVRRFFRITVPLLSPSIFFASVICVINSLQQFDLIFVMMSPENPALGETQSVVTLFFKWAFDENSQGAAAALAFLLMLLIAALTYLQFRFQKRWVHYA</sequence>
<comment type="similarity">
    <text evidence="7">Belongs to the binding-protein-dependent transport system permease family.</text>
</comment>
<dbReference type="EMBL" id="LJGT01000038">
    <property type="protein sequence ID" value="OEU90394.1"/>
    <property type="molecule type" value="Genomic_DNA"/>
</dbReference>
<feature type="compositionally biased region" description="Low complexity" evidence="8">
    <location>
        <begin position="1"/>
        <end position="11"/>
    </location>
</feature>
<evidence type="ECO:0000256" key="1">
    <source>
        <dbReference type="ARBA" id="ARBA00004651"/>
    </source>
</evidence>
<feature type="transmembrane region" description="Helical" evidence="7">
    <location>
        <begin position="107"/>
        <end position="128"/>
    </location>
</feature>
<evidence type="ECO:0000256" key="5">
    <source>
        <dbReference type="ARBA" id="ARBA00022989"/>
    </source>
</evidence>
<evidence type="ECO:0000256" key="3">
    <source>
        <dbReference type="ARBA" id="ARBA00022475"/>
    </source>
</evidence>
<dbReference type="STRING" id="933944.AN215_13020"/>
<evidence type="ECO:0000256" key="2">
    <source>
        <dbReference type="ARBA" id="ARBA00022448"/>
    </source>
</evidence>
<dbReference type="Pfam" id="PF00528">
    <property type="entry name" value="BPD_transp_1"/>
    <property type="match status" value="1"/>
</dbReference>
<comment type="caution">
    <text evidence="10">The sequence shown here is derived from an EMBL/GenBank/DDBJ whole genome shotgun (WGS) entry which is preliminary data.</text>
</comment>
<feature type="transmembrane region" description="Helical" evidence="7">
    <location>
        <begin position="297"/>
        <end position="316"/>
    </location>
</feature>
<keyword evidence="6 7" id="KW-0472">Membrane</keyword>
<dbReference type="PATRIC" id="fig|933944.5.peg.5666"/>
<evidence type="ECO:0000256" key="7">
    <source>
        <dbReference type="RuleBase" id="RU363032"/>
    </source>
</evidence>
<dbReference type="CDD" id="cd06261">
    <property type="entry name" value="TM_PBP2"/>
    <property type="match status" value="1"/>
</dbReference>
<dbReference type="InterPro" id="IPR000515">
    <property type="entry name" value="MetI-like"/>
</dbReference>
<evidence type="ECO:0000256" key="6">
    <source>
        <dbReference type="ARBA" id="ARBA00023136"/>
    </source>
</evidence>
<feature type="transmembrane region" description="Helical" evidence="7">
    <location>
        <begin position="189"/>
        <end position="213"/>
    </location>
</feature>
<protein>
    <submittedName>
        <fullName evidence="10">Sugar ABC transporter permease</fullName>
    </submittedName>
</protein>
<reference evidence="10 11" key="1">
    <citation type="journal article" date="2016" name="Front. Microbiol.">
        <title>Comparative Genomics Analysis of Streptomyces Species Reveals Their Adaptation to the Marine Environment and Their Diversity at the Genomic Level.</title>
        <authorList>
            <person name="Tian X."/>
            <person name="Zhang Z."/>
            <person name="Yang T."/>
            <person name="Chen M."/>
            <person name="Li J."/>
            <person name="Chen F."/>
            <person name="Yang J."/>
            <person name="Li W."/>
            <person name="Zhang B."/>
            <person name="Zhang Z."/>
            <person name="Wu J."/>
            <person name="Zhang C."/>
            <person name="Long L."/>
            <person name="Xiao J."/>
        </authorList>
    </citation>
    <scope>NUCLEOTIDE SEQUENCE [LARGE SCALE GENOMIC DNA]</scope>
    <source>
        <strain evidence="10 11">SCSIO 10390</strain>
    </source>
</reference>
<evidence type="ECO:0000259" key="9">
    <source>
        <dbReference type="PROSITE" id="PS50928"/>
    </source>
</evidence>
<dbReference type="PANTHER" id="PTHR30193:SF37">
    <property type="entry name" value="INNER MEMBRANE ABC TRANSPORTER PERMEASE PROTEIN YCJO"/>
    <property type="match status" value="1"/>
</dbReference>
<evidence type="ECO:0000256" key="4">
    <source>
        <dbReference type="ARBA" id="ARBA00022692"/>
    </source>
</evidence>
<keyword evidence="4 7" id="KW-0812">Transmembrane</keyword>
<dbReference type="GO" id="GO:0005886">
    <property type="term" value="C:plasma membrane"/>
    <property type="evidence" value="ECO:0007669"/>
    <property type="project" value="UniProtKB-SubCell"/>
</dbReference>
<dbReference type="Gene3D" id="1.10.3720.10">
    <property type="entry name" value="MetI-like"/>
    <property type="match status" value="1"/>
</dbReference>
<dbReference type="GO" id="GO:0055085">
    <property type="term" value="P:transmembrane transport"/>
    <property type="evidence" value="ECO:0007669"/>
    <property type="project" value="InterPro"/>
</dbReference>
<dbReference type="RefSeq" id="WP_070009259.1">
    <property type="nucleotide sequence ID" value="NZ_LJGS01000036.1"/>
</dbReference>
<feature type="region of interest" description="Disordered" evidence="8">
    <location>
        <begin position="1"/>
        <end position="40"/>
    </location>
</feature>
<feature type="transmembrane region" description="Helical" evidence="7">
    <location>
        <begin position="45"/>
        <end position="66"/>
    </location>
</feature>
<proteinExistence type="inferred from homology"/>
<name>A0A1E7JQ77_9ACTN</name>
<accession>A0A1E7JQ77</accession>
<keyword evidence="3" id="KW-1003">Cell membrane</keyword>
<dbReference type="Proteomes" id="UP000176087">
    <property type="component" value="Unassembled WGS sequence"/>
</dbReference>
<feature type="domain" description="ABC transmembrane type-1" evidence="9">
    <location>
        <begin position="102"/>
        <end position="317"/>
    </location>
</feature>
<evidence type="ECO:0000256" key="8">
    <source>
        <dbReference type="SAM" id="MobiDB-lite"/>
    </source>
</evidence>
<evidence type="ECO:0000313" key="10">
    <source>
        <dbReference type="EMBL" id="OEU90394.1"/>
    </source>
</evidence>
<feature type="transmembrane region" description="Helical" evidence="7">
    <location>
        <begin position="140"/>
        <end position="160"/>
    </location>
</feature>
<dbReference type="OrthoDB" id="4053402at2"/>
<dbReference type="AlphaFoldDB" id="A0A1E7JQ77"/>
<evidence type="ECO:0000313" key="11">
    <source>
        <dbReference type="Proteomes" id="UP000176087"/>
    </source>
</evidence>
<keyword evidence="2 7" id="KW-0813">Transport</keyword>
<feature type="compositionally biased region" description="Gly residues" evidence="8">
    <location>
        <begin position="18"/>
        <end position="39"/>
    </location>
</feature>
<dbReference type="SUPFAM" id="SSF161098">
    <property type="entry name" value="MetI-like"/>
    <property type="match status" value="1"/>
</dbReference>
<keyword evidence="5 7" id="KW-1133">Transmembrane helix</keyword>
<dbReference type="PANTHER" id="PTHR30193">
    <property type="entry name" value="ABC TRANSPORTER PERMEASE PROTEIN"/>
    <property type="match status" value="1"/>
</dbReference>